<proteinExistence type="predicted"/>
<evidence type="ECO:0000256" key="1">
    <source>
        <dbReference type="ARBA" id="ARBA00023186"/>
    </source>
</evidence>
<dbReference type="InterPro" id="IPR022577">
    <property type="entry name" value="TBCD_C"/>
</dbReference>
<dbReference type="InterPro" id="IPR021133">
    <property type="entry name" value="HEAT_type_2"/>
</dbReference>
<evidence type="ECO:0000256" key="2">
    <source>
        <dbReference type="PROSITE-ProRule" id="PRU00103"/>
    </source>
</evidence>
<dbReference type="Gene3D" id="1.25.10.10">
    <property type="entry name" value="Leucine-rich Repeat Variant"/>
    <property type="match status" value="2"/>
</dbReference>
<evidence type="ECO:0000259" key="4">
    <source>
        <dbReference type="Pfam" id="PF25767"/>
    </source>
</evidence>
<evidence type="ECO:0000259" key="3">
    <source>
        <dbReference type="Pfam" id="PF12612"/>
    </source>
</evidence>
<dbReference type="InterPro" id="IPR058033">
    <property type="entry name" value="ARM_TBCD_2nd"/>
</dbReference>
<dbReference type="GO" id="GO:0005096">
    <property type="term" value="F:GTPase activator activity"/>
    <property type="evidence" value="ECO:0007669"/>
    <property type="project" value="InterPro"/>
</dbReference>
<keyword evidence="6" id="KW-1185">Reference proteome</keyword>
<dbReference type="OrthoDB" id="1735853at2759"/>
<dbReference type="Pfam" id="PF25767">
    <property type="entry name" value="ARM_TBCD_2nd"/>
    <property type="match status" value="1"/>
</dbReference>
<dbReference type="SUPFAM" id="SSF48371">
    <property type="entry name" value="ARM repeat"/>
    <property type="match status" value="1"/>
</dbReference>
<evidence type="ECO:0000313" key="5">
    <source>
        <dbReference type="EMBL" id="KAH8104609.1"/>
    </source>
</evidence>
<dbReference type="GO" id="GO:0048487">
    <property type="term" value="F:beta-tubulin binding"/>
    <property type="evidence" value="ECO:0007669"/>
    <property type="project" value="InterPro"/>
</dbReference>
<accession>A0A8K0XSS5</accession>
<dbReference type="InterPro" id="IPR011989">
    <property type="entry name" value="ARM-like"/>
</dbReference>
<dbReference type="Proteomes" id="UP000813824">
    <property type="component" value="Unassembled WGS sequence"/>
</dbReference>
<dbReference type="GO" id="GO:0007021">
    <property type="term" value="P:tubulin complex assembly"/>
    <property type="evidence" value="ECO:0007669"/>
    <property type="project" value="InterPro"/>
</dbReference>
<dbReference type="Pfam" id="PF23579">
    <property type="entry name" value="ARM_TBCD"/>
    <property type="match status" value="1"/>
</dbReference>
<gene>
    <name evidence="5" type="ORF">BXZ70DRAFT_921665</name>
</gene>
<protein>
    <submittedName>
        <fullName evidence="5">TBCD protein</fullName>
    </submittedName>
</protein>
<feature type="domain" description="Tubulin-folding cofactor D C-terminal" evidence="3">
    <location>
        <begin position="868"/>
        <end position="1065"/>
    </location>
</feature>
<evidence type="ECO:0000313" key="6">
    <source>
        <dbReference type="Proteomes" id="UP000813824"/>
    </source>
</evidence>
<feature type="repeat" description="HEAT" evidence="2">
    <location>
        <begin position="344"/>
        <end position="381"/>
    </location>
</feature>
<dbReference type="InterPro" id="IPR033162">
    <property type="entry name" value="TBCD"/>
</dbReference>
<dbReference type="PANTHER" id="PTHR12658:SF0">
    <property type="entry name" value="TUBULIN-SPECIFIC CHAPERONE D"/>
    <property type="match status" value="1"/>
</dbReference>
<feature type="domain" description="Tubulin-folding cofactor D ARM repeats" evidence="4">
    <location>
        <begin position="307"/>
        <end position="523"/>
    </location>
</feature>
<dbReference type="PANTHER" id="PTHR12658">
    <property type="entry name" value="BETA-TUBULIN COFACTOR D"/>
    <property type="match status" value="1"/>
</dbReference>
<reference evidence="5" key="1">
    <citation type="journal article" date="2021" name="New Phytol.">
        <title>Evolutionary innovations through gain and loss of genes in the ectomycorrhizal Boletales.</title>
        <authorList>
            <person name="Wu G."/>
            <person name="Miyauchi S."/>
            <person name="Morin E."/>
            <person name="Kuo A."/>
            <person name="Drula E."/>
            <person name="Varga T."/>
            <person name="Kohler A."/>
            <person name="Feng B."/>
            <person name="Cao Y."/>
            <person name="Lipzen A."/>
            <person name="Daum C."/>
            <person name="Hundley H."/>
            <person name="Pangilinan J."/>
            <person name="Johnson J."/>
            <person name="Barry K."/>
            <person name="LaButti K."/>
            <person name="Ng V."/>
            <person name="Ahrendt S."/>
            <person name="Min B."/>
            <person name="Choi I.G."/>
            <person name="Park H."/>
            <person name="Plett J.M."/>
            <person name="Magnuson J."/>
            <person name="Spatafora J.W."/>
            <person name="Nagy L.G."/>
            <person name="Henrissat B."/>
            <person name="Grigoriev I.V."/>
            <person name="Yang Z.L."/>
            <person name="Xu J."/>
            <person name="Martin F.M."/>
        </authorList>
    </citation>
    <scope>NUCLEOTIDE SEQUENCE</scope>
    <source>
        <strain evidence="5">KKN 215</strain>
    </source>
</reference>
<comment type="caution">
    <text evidence="5">The sequence shown here is derived from an EMBL/GenBank/DDBJ whole genome shotgun (WGS) entry which is preliminary data.</text>
</comment>
<dbReference type="GO" id="GO:0000226">
    <property type="term" value="P:microtubule cytoskeleton organization"/>
    <property type="evidence" value="ECO:0007669"/>
    <property type="project" value="TreeGrafter"/>
</dbReference>
<dbReference type="InterPro" id="IPR016024">
    <property type="entry name" value="ARM-type_fold"/>
</dbReference>
<dbReference type="PROSITE" id="PS50077">
    <property type="entry name" value="HEAT_REPEAT"/>
    <property type="match status" value="1"/>
</dbReference>
<dbReference type="Pfam" id="PF12612">
    <property type="entry name" value="TFCD_C"/>
    <property type="match status" value="1"/>
</dbReference>
<dbReference type="GO" id="GO:0007023">
    <property type="term" value="P:post-chaperonin tubulin folding pathway"/>
    <property type="evidence" value="ECO:0007669"/>
    <property type="project" value="InterPro"/>
</dbReference>
<keyword evidence="1" id="KW-0143">Chaperone</keyword>
<sequence>MSITTPGEMDQKIFTSFERREEFLALQNKILYPTEEERARGYYDTYGLVTMKISGIFNEYLEQSYLLDSHLEDLLTPVVTQLKAATKETPARIGDKQHTDYVGSVGQLLYYYVKFRGYKTITRFFPHEIADLDIALGFLLLPDGPASELYYWWLRYVMLLWLSLICMLPFDLEQFDEAENRGQTASQIESVAKAHLNNAGLERDAAALLLSRYYTRKDMVHKLAPFLQWTKELIPSSSELLRFMGALRACCEIAKTGAAEIVNDHSSMLLDITTALGENKTMMSNTVIRKLRTKLISRIILRGLPGNTRRTRRHARVLLASSSESQAEHLDDVDIDVPEETESVLEDLFQTLQDKDTVVRYSAAKGISRIAERLPADFCEQILETILNLYTIHPIVLTGMNELPTVAEATWHGATLACAEIARRGLIPDHKLDEVLGWQGKALYFDLRQGSHSIGSSVRDAASYVVWSLAKAQSPSALAPFMDDLSRILVTVSIYDREVHIRRAASAAFQECVGRTSLCPHGIPVLGKIDFFSVGLQRNAFLVAAPEVAKYEDYRQALIDHVIGTTIRHWDPNMRELGAQSLREICRLDMGALAPAIAARMAEYLKLPDSIDVHGALLTLTELAACCNIPELEPLRRQIFGYLSIIPSFTVLSPRQELITAAACNLIAASVALVDLETHAQDVQPPWRRIVEFGLKSKGVPVQEAAAQAMSAISSLVDCSSAVHRLIQEAKQPAAQQALCRMLGLLDYNKHHHGLLEVLRFLLDSVNSQSRTKIQNVEGRRNAYVSIAQILENVAPRLNDQLTSAVVCEMFDALLAGLKDYTTDERGDVGSWIRVACIKGLVDMSIALLSNGAHIQHFEENFPPAKFHEAIAGILKQGVERLDNVREAAGVQLLRLLEFQIPEMSGKERWIAYGDALMRQLFLGNEERVGWHEGNWLFPRAVRLLEIEPYRQQLISGLVLSVSTKTDSTQRPISTSLVNYAKSLPTEEAQDTPYSIQHLAEDLINHCSQKLASNSVVIPVLQTFNVLLEGDAFDAIQDDPTKCQSLQTLFSIATRNVSKVKNIQRISSCMRIAVTMLPMSQFRTQCIQKLPEFLAHQFPRIRADTAEYLYTILQTKDMGIETDEAEDVILETEWSTETLSSVQETAKRCVELLSQEPEDEE</sequence>
<name>A0A8K0XSS5_9AGAR</name>
<dbReference type="EMBL" id="JAEVFJ010000005">
    <property type="protein sequence ID" value="KAH8104609.1"/>
    <property type="molecule type" value="Genomic_DNA"/>
</dbReference>
<dbReference type="AlphaFoldDB" id="A0A8K0XSS5"/>
<organism evidence="5 6">
    <name type="scientific">Cristinia sonorae</name>
    <dbReference type="NCBI Taxonomy" id="1940300"/>
    <lineage>
        <taxon>Eukaryota</taxon>
        <taxon>Fungi</taxon>
        <taxon>Dikarya</taxon>
        <taxon>Basidiomycota</taxon>
        <taxon>Agaricomycotina</taxon>
        <taxon>Agaricomycetes</taxon>
        <taxon>Agaricomycetidae</taxon>
        <taxon>Agaricales</taxon>
        <taxon>Pleurotineae</taxon>
        <taxon>Stephanosporaceae</taxon>
        <taxon>Cristinia</taxon>
    </lineage>
</organism>